<sequence>MSKTQSQEHPKTGASQRAVLFKRAGLAAALIVALLAGLAWFEREQAQPALPSLAEAPPPPLPDIPEPPHGAPPMPSQAEVEATVAAESGLTGGDAAAPELTAAPAVVAPEDRVDETPPPVAGAPRLVLGGEADKAEAPPPAAKSPPPPPAPAAKAAPAPVKNGYLVQLGVFSAPGNASALAKKVDALGIPAHIESRVVIGPFKNRAEADAARAKLKKSGLAAGIIVPSH</sequence>
<dbReference type="AlphaFoldDB" id="A0A6C1B1F4"/>
<evidence type="ECO:0000259" key="3">
    <source>
        <dbReference type="Pfam" id="PF05036"/>
    </source>
</evidence>
<evidence type="ECO:0000313" key="5">
    <source>
        <dbReference type="Proteomes" id="UP000501991"/>
    </source>
</evidence>
<feature type="region of interest" description="Disordered" evidence="1">
    <location>
        <begin position="132"/>
        <end position="156"/>
    </location>
</feature>
<keyword evidence="2" id="KW-0812">Transmembrane</keyword>
<dbReference type="InterPro" id="IPR036680">
    <property type="entry name" value="SPOR-like_sf"/>
</dbReference>
<proteinExistence type="predicted"/>
<dbReference type="Proteomes" id="UP000501991">
    <property type="component" value="Chromosome"/>
</dbReference>
<feature type="region of interest" description="Disordered" evidence="1">
    <location>
        <begin position="51"/>
        <end position="83"/>
    </location>
</feature>
<feature type="compositionally biased region" description="Pro residues" evidence="1">
    <location>
        <begin position="56"/>
        <end position="75"/>
    </location>
</feature>
<keyword evidence="2" id="KW-1133">Transmembrane helix</keyword>
<accession>A0A6C1B1F4</accession>
<protein>
    <submittedName>
        <fullName evidence="4">SPOR domain-containing protein</fullName>
    </submittedName>
</protein>
<keyword evidence="2" id="KW-0472">Membrane</keyword>
<dbReference type="SUPFAM" id="SSF110997">
    <property type="entry name" value="Sporulation related repeat"/>
    <property type="match status" value="1"/>
</dbReference>
<organism evidence="4 5">
    <name type="scientific">Nitrogeniibacter mangrovi</name>
    <dbReference type="NCBI Taxonomy" id="2016596"/>
    <lineage>
        <taxon>Bacteria</taxon>
        <taxon>Pseudomonadati</taxon>
        <taxon>Pseudomonadota</taxon>
        <taxon>Betaproteobacteria</taxon>
        <taxon>Rhodocyclales</taxon>
        <taxon>Zoogloeaceae</taxon>
        <taxon>Nitrogeniibacter</taxon>
    </lineage>
</organism>
<reference evidence="4 5" key="1">
    <citation type="submission" date="2020-02" db="EMBL/GenBank/DDBJ databases">
        <title>Nitrogenibacter mangrovi gen. nov., sp. nov. isolated from mangrove sediment, a denitrifying betaproteobacterium.</title>
        <authorList>
            <person name="Liao H."/>
            <person name="Tian Y."/>
        </authorList>
    </citation>
    <scope>NUCLEOTIDE SEQUENCE [LARGE SCALE GENOMIC DNA]</scope>
    <source>
        <strain evidence="4 5">M9-3-2</strain>
    </source>
</reference>
<dbReference type="Gene3D" id="3.30.70.1070">
    <property type="entry name" value="Sporulation related repeat"/>
    <property type="match status" value="1"/>
</dbReference>
<feature type="compositionally biased region" description="Pro residues" evidence="1">
    <location>
        <begin position="137"/>
        <end position="151"/>
    </location>
</feature>
<feature type="domain" description="SPOR" evidence="3">
    <location>
        <begin position="162"/>
        <end position="224"/>
    </location>
</feature>
<dbReference type="GO" id="GO:0042834">
    <property type="term" value="F:peptidoglycan binding"/>
    <property type="evidence" value="ECO:0007669"/>
    <property type="project" value="InterPro"/>
</dbReference>
<dbReference type="RefSeq" id="WP_173763913.1">
    <property type="nucleotide sequence ID" value="NZ_CP048836.1"/>
</dbReference>
<dbReference type="Pfam" id="PF05036">
    <property type="entry name" value="SPOR"/>
    <property type="match status" value="1"/>
</dbReference>
<feature type="transmembrane region" description="Helical" evidence="2">
    <location>
        <begin position="20"/>
        <end position="41"/>
    </location>
</feature>
<dbReference type="KEGG" id="azq:G3580_03310"/>
<name>A0A6C1B1F4_9RHOO</name>
<dbReference type="InterPro" id="IPR007730">
    <property type="entry name" value="SPOR-like_dom"/>
</dbReference>
<gene>
    <name evidence="4" type="ORF">G3580_03310</name>
</gene>
<dbReference type="EMBL" id="CP048836">
    <property type="protein sequence ID" value="QID16745.1"/>
    <property type="molecule type" value="Genomic_DNA"/>
</dbReference>
<keyword evidence="5" id="KW-1185">Reference proteome</keyword>
<evidence type="ECO:0000256" key="2">
    <source>
        <dbReference type="SAM" id="Phobius"/>
    </source>
</evidence>
<evidence type="ECO:0000256" key="1">
    <source>
        <dbReference type="SAM" id="MobiDB-lite"/>
    </source>
</evidence>
<evidence type="ECO:0000313" key="4">
    <source>
        <dbReference type="EMBL" id="QID16745.1"/>
    </source>
</evidence>